<accession>A0AAD2Q520</accession>
<protein>
    <submittedName>
        <fullName evidence="1">Uncharacterized protein</fullName>
    </submittedName>
</protein>
<name>A0AAD2Q520_9AGAR</name>
<feature type="non-terminal residue" evidence="1">
    <location>
        <position position="1"/>
    </location>
</feature>
<comment type="caution">
    <text evidence="1">The sequence shown here is derived from an EMBL/GenBank/DDBJ whole genome shotgun (WGS) entry which is preliminary data.</text>
</comment>
<proteinExistence type="predicted"/>
<evidence type="ECO:0000313" key="2">
    <source>
        <dbReference type="Proteomes" id="UP001295794"/>
    </source>
</evidence>
<organism evidence="1 2">
    <name type="scientific">Mycena citricolor</name>
    <dbReference type="NCBI Taxonomy" id="2018698"/>
    <lineage>
        <taxon>Eukaryota</taxon>
        <taxon>Fungi</taxon>
        <taxon>Dikarya</taxon>
        <taxon>Basidiomycota</taxon>
        <taxon>Agaricomycotina</taxon>
        <taxon>Agaricomycetes</taxon>
        <taxon>Agaricomycetidae</taxon>
        <taxon>Agaricales</taxon>
        <taxon>Marasmiineae</taxon>
        <taxon>Mycenaceae</taxon>
        <taxon>Mycena</taxon>
    </lineage>
</organism>
<keyword evidence="2" id="KW-1185">Reference proteome</keyword>
<reference evidence="1" key="1">
    <citation type="submission" date="2023-11" db="EMBL/GenBank/DDBJ databases">
        <authorList>
            <person name="De Vega J J."/>
            <person name="De Vega J J."/>
        </authorList>
    </citation>
    <scope>NUCLEOTIDE SEQUENCE</scope>
</reference>
<evidence type="ECO:0000313" key="1">
    <source>
        <dbReference type="EMBL" id="CAK5277013.1"/>
    </source>
</evidence>
<gene>
    <name evidence="1" type="ORF">MYCIT1_LOCUS25762</name>
</gene>
<sequence>VRLCALSPQSRISYPCFITDTRECVQVYPTYSSAFLSSPCGSLLKHPSLSFEQ</sequence>
<dbReference type="EMBL" id="CAVNYO010000417">
    <property type="protein sequence ID" value="CAK5277013.1"/>
    <property type="molecule type" value="Genomic_DNA"/>
</dbReference>
<dbReference type="AlphaFoldDB" id="A0AAD2Q520"/>
<dbReference type="Proteomes" id="UP001295794">
    <property type="component" value="Unassembled WGS sequence"/>
</dbReference>